<evidence type="ECO:0000256" key="1">
    <source>
        <dbReference type="SAM" id="Coils"/>
    </source>
</evidence>
<dbReference type="PANTHER" id="PTHR30121">
    <property type="entry name" value="UNCHARACTERIZED PROTEIN YJGR-RELATED"/>
    <property type="match status" value="1"/>
</dbReference>
<accession>A0A2H0R4A8</accession>
<dbReference type="InterPro" id="IPR043964">
    <property type="entry name" value="P-loop_TraG"/>
</dbReference>
<comment type="caution">
    <text evidence="3">The sequence shown here is derived from an EMBL/GenBank/DDBJ whole genome shotgun (WGS) entry which is preliminary data.</text>
</comment>
<reference evidence="3 4" key="1">
    <citation type="submission" date="2017-09" db="EMBL/GenBank/DDBJ databases">
        <title>Depth-based differentiation of microbial function through sediment-hosted aquifers and enrichment of novel symbionts in the deep terrestrial subsurface.</title>
        <authorList>
            <person name="Probst A.J."/>
            <person name="Ladd B."/>
            <person name="Jarett J.K."/>
            <person name="Geller-Mcgrath D.E."/>
            <person name="Sieber C.M."/>
            <person name="Emerson J.B."/>
            <person name="Anantharaman K."/>
            <person name="Thomas B.C."/>
            <person name="Malmstrom R."/>
            <person name="Stieglmeier M."/>
            <person name="Klingl A."/>
            <person name="Woyke T."/>
            <person name="Ryan C.M."/>
            <person name="Banfield J.F."/>
        </authorList>
    </citation>
    <scope>NUCLEOTIDE SEQUENCE [LARGE SCALE GENOMIC DNA]</scope>
    <source>
        <strain evidence="3">CG10_big_fil_rev_8_21_14_0_10_46_23</strain>
    </source>
</reference>
<dbReference type="Gene3D" id="3.40.50.300">
    <property type="entry name" value="P-loop containing nucleotide triphosphate hydrolases"/>
    <property type="match status" value="1"/>
</dbReference>
<dbReference type="SUPFAM" id="SSF52540">
    <property type="entry name" value="P-loop containing nucleoside triphosphate hydrolases"/>
    <property type="match status" value="1"/>
</dbReference>
<dbReference type="Gene3D" id="1.10.8.730">
    <property type="match status" value="1"/>
</dbReference>
<dbReference type="EMBL" id="PCXO01000006">
    <property type="protein sequence ID" value="PIR41361.1"/>
    <property type="molecule type" value="Genomic_DNA"/>
</dbReference>
<gene>
    <name evidence="3" type="ORF">COV31_01535</name>
</gene>
<dbReference type="Proteomes" id="UP000230232">
    <property type="component" value="Unassembled WGS sequence"/>
</dbReference>
<dbReference type="InterPro" id="IPR051162">
    <property type="entry name" value="T4SS_component"/>
</dbReference>
<feature type="coiled-coil region" evidence="1">
    <location>
        <begin position="80"/>
        <end position="159"/>
    </location>
</feature>
<dbReference type="InterPro" id="IPR027417">
    <property type="entry name" value="P-loop_NTPase"/>
</dbReference>
<keyword evidence="1" id="KW-0175">Coiled coil</keyword>
<evidence type="ECO:0000259" key="2">
    <source>
        <dbReference type="Pfam" id="PF19044"/>
    </source>
</evidence>
<dbReference type="NCBIfam" id="NF045971">
    <property type="entry name" value="conju_CD1110"/>
    <property type="match status" value="1"/>
</dbReference>
<dbReference type="Pfam" id="PF19044">
    <property type="entry name" value="P-loop_TraG"/>
    <property type="match status" value="1"/>
</dbReference>
<proteinExistence type="predicted"/>
<feature type="domain" description="TraG P-loop" evidence="2">
    <location>
        <begin position="233"/>
        <end position="535"/>
    </location>
</feature>
<organism evidence="3 4">
    <name type="scientific">Candidatus Yanofskybacteria bacterium CG10_big_fil_rev_8_21_14_0_10_46_23</name>
    <dbReference type="NCBI Taxonomy" id="1975098"/>
    <lineage>
        <taxon>Bacteria</taxon>
        <taxon>Candidatus Yanofskyibacteriota</taxon>
    </lineage>
</organism>
<sequence length="593" mass="67093">MDKEKDKKIDTLLSIDDFLAPSAIEITPNALQLGKRFTRTLFIATYPRYLNTNWFSPIVNFDRAFDISIFIHPQETGVVLKQLRDKLGRLEAQRIEEASSGKVSNPKLDTAVNDIELLRNKLQQGTDRFFEIGVYITIYENSTKELDETEARIKSFLDSQLIYSRQSTFRMKQGFQSTLPLDTDVLNDHISLNTEPASSLFPFVSYDLTSEEGILYGINTHNNSLILFDRFNLENANTVVFGKSGGGKSYAVKLEILRSLMIGTEVFIIDPENEYQYLSETVGGTNINISIGSDNHINPFDLPQAIQGEDNNDVLRSHILNLSGLIKLMLGDVTPEEESIIDEALHETYAIKDITPESDFSKIEPPLMSDFQNILQGMTGSDSLVVRLKKYTTGSFAGFLNNATDIQLDNRIVVFSIRDMEEELRPIAMYVVLNYIWTQVRKQLRKRILVVDEAWWLLKYDIGGSFLLNIAKRARKYFLGLTTISQDIPDFMNSPYGKPIISNSSLQILMKQSASSIDLVQETFNLTDAEKFFLLEARVGHGLFFAGTNHVGIRVVASYSEDQIITSDPRQILEIQAAKEEWNKKNAPANPTP</sequence>
<name>A0A2H0R4A8_9BACT</name>
<evidence type="ECO:0000313" key="4">
    <source>
        <dbReference type="Proteomes" id="UP000230232"/>
    </source>
</evidence>
<evidence type="ECO:0000313" key="3">
    <source>
        <dbReference type="EMBL" id="PIR41361.1"/>
    </source>
</evidence>
<dbReference type="PANTHER" id="PTHR30121:SF6">
    <property type="entry name" value="SLR6007 PROTEIN"/>
    <property type="match status" value="1"/>
</dbReference>
<dbReference type="AlphaFoldDB" id="A0A2H0R4A8"/>
<protein>
    <submittedName>
        <fullName evidence="3">Conjugal transfer protein TraC</fullName>
    </submittedName>
</protein>